<dbReference type="EMBL" id="JANPWB010000006">
    <property type="protein sequence ID" value="KAJ1175835.1"/>
    <property type="molecule type" value="Genomic_DNA"/>
</dbReference>
<name>A0AAV7THD6_PLEWA</name>
<evidence type="ECO:0000256" key="1">
    <source>
        <dbReference type="SAM" id="MobiDB-lite"/>
    </source>
</evidence>
<evidence type="ECO:0000313" key="2">
    <source>
        <dbReference type="EMBL" id="KAJ1175835.1"/>
    </source>
</evidence>
<protein>
    <submittedName>
        <fullName evidence="2">Uncharacterized protein</fullName>
    </submittedName>
</protein>
<sequence length="151" mass="15871">GPGTPLWNGREGGGGKRLAAALHAHPLASLPLLLRSASSSLICSRAAAGQPLGTQPPPVLCSPTWTRRRQKLNTHPNHTRKHLSKNTGQESGPVAPHPHLVKPLPRSPALCVTEHSEPPPTGASPPSRNLAWFRASLGLSSSSWTPATPSQ</sequence>
<feature type="non-terminal residue" evidence="2">
    <location>
        <position position="1"/>
    </location>
</feature>
<dbReference type="Proteomes" id="UP001066276">
    <property type="component" value="Chromosome 3_2"/>
</dbReference>
<feature type="compositionally biased region" description="Basic residues" evidence="1">
    <location>
        <begin position="66"/>
        <end position="84"/>
    </location>
</feature>
<feature type="non-terminal residue" evidence="2">
    <location>
        <position position="151"/>
    </location>
</feature>
<organism evidence="2 3">
    <name type="scientific">Pleurodeles waltl</name>
    <name type="common">Iberian ribbed newt</name>
    <dbReference type="NCBI Taxonomy" id="8319"/>
    <lineage>
        <taxon>Eukaryota</taxon>
        <taxon>Metazoa</taxon>
        <taxon>Chordata</taxon>
        <taxon>Craniata</taxon>
        <taxon>Vertebrata</taxon>
        <taxon>Euteleostomi</taxon>
        <taxon>Amphibia</taxon>
        <taxon>Batrachia</taxon>
        <taxon>Caudata</taxon>
        <taxon>Salamandroidea</taxon>
        <taxon>Salamandridae</taxon>
        <taxon>Pleurodelinae</taxon>
        <taxon>Pleurodeles</taxon>
    </lineage>
</organism>
<dbReference type="AlphaFoldDB" id="A0AAV7THD6"/>
<reference evidence="2" key="1">
    <citation type="journal article" date="2022" name="bioRxiv">
        <title>Sequencing and chromosome-scale assembly of the giantPleurodeles waltlgenome.</title>
        <authorList>
            <person name="Brown T."/>
            <person name="Elewa A."/>
            <person name="Iarovenko S."/>
            <person name="Subramanian E."/>
            <person name="Araus A.J."/>
            <person name="Petzold A."/>
            <person name="Susuki M."/>
            <person name="Suzuki K.-i.T."/>
            <person name="Hayashi T."/>
            <person name="Toyoda A."/>
            <person name="Oliveira C."/>
            <person name="Osipova E."/>
            <person name="Leigh N.D."/>
            <person name="Simon A."/>
            <person name="Yun M.H."/>
        </authorList>
    </citation>
    <scope>NUCLEOTIDE SEQUENCE</scope>
    <source>
        <strain evidence="2">20211129_DDA</strain>
        <tissue evidence="2">Liver</tissue>
    </source>
</reference>
<evidence type="ECO:0000313" key="3">
    <source>
        <dbReference type="Proteomes" id="UP001066276"/>
    </source>
</evidence>
<proteinExistence type="predicted"/>
<feature type="region of interest" description="Disordered" evidence="1">
    <location>
        <begin position="48"/>
        <end position="129"/>
    </location>
</feature>
<comment type="caution">
    <text evidence="2">The sequence shown here is derived from an EMBL/GenBank/DDBJ whole genome shotgun (WGS) entry which is preliminary data.</text>
</comment>
<keyword evidence="3" id="KW-1185">Reference proteome</keyword>
<gene>
    <name evidence="2" type="ORF">NDU88_001120</name>
</gene>
<accession>A0AAV7THD6</accession>